<dbReference type="AlphaFoldDB" id="A0A383ALD1"/>
<name>A0A383ALD1_9ZZZZ</name>
<protein>
    <submittedName>
        <fullName evidence="1">Uncharacterized protein</fullName>
    </submittedName>
</protein>
<gene>
    <name evidence="1" type="ORF">METZ01_LOCUS461580</name>
</gene>
<reference evidence="1" key="1">
    <citation type="submission" date="2018-05" db="EMBL/GenBank/DDBJ databases">
        <authorList>
            <person name="Lanie J.A."/>
            <person name="Ng W.-L."/>
            <person name="Kazmierczak K.M."/>
            <person name="Andrzejewski T.M."/>
            <person name="Davidsen T.M."/>
            <person name="Wayne K.J."/>
            <person name="Tettelin H."/>
            <person name="Glass J.I."/>
            <person name="Rusch D."/>
            <person name="Podicherti R."/>
            <person name="Tsui H.-C.T."/>
            <person name="Winkler M.E."/>
        </authorList>
    </citation>
    <scope>NUCLEOTIDE SEQUENCE</scope>
</reference>
<sequence>MLAAKQKVVAQDVLDGVRGSDEPVVAARGMGSLANLLLKTVESPLVDASTKKRIVEKLSAGFQAPK</sequence>
<feature type="non-terminal residue" evidence="1">
    <location>
        <position position="66"/>
    </location>
</feature>
<evidence type="ECO:0000313" key="1">
    <source>
        <dbReference type="EMBL" id="SVE08726.1"/>
    </source>
</evidence>
<organism evidence="1">
    <name type="scientific">marine metagenome</name>
    <dbReference type="NCBI Taxonomy" id="408172"/>
    <lineage>
        <taxon>unclassified sequences</taxon>
        <taxon>metagenomes</taxon>
        <taxon>ecological metagenomes</taxon>
    </lineage>
</organism>
<accession>A0A383ALD1</accession>
<proteinExistence type="predicted"/>
<dbReference type="EMBL" id="UINC01193222">
    <property type="protein sequence ID" value="SVE08726.1"/>
    <property type="molecule type" value="Genomic_DNA"/>
</dbReference>